<dbReference type="OrthoDB" id="5335210at2759"/>
<feature type="compositionally biased region" description="Pro residues" evidence="1">
    <location>
        <begin position="384"/>
        <end position="393"/>
    </location>
</feature>
<keyword evidence="3" id="KW-1185">Reference proteome</keyword>
<feature type="compositionally biased region" description="Low complexity" evidence="1">
    <location>
        <begin position="373"/>
        <end position="383"/>
    </location>
</feature>
<evidence type="ECO:0000313" key="3">
    <source>
        <dbReference type="Proteomes" id="UP000016924"/>
    </source>
</evidence>
<feature type="compositionally biased region" description="Polar residues" evidence="1">
    <location>
        <begin position="914"/>
        <end position="935"/>
    </location>
</feature>
<feature type="compositionally biased region" description="Low complexity" evidence="1">
    <location>
        <begin position="428"/>
        <end position="439"/>
    </location>
</feature>
<feature type="region of interest" description="Disordered" evidence="1">
    <location>
        <begin position="192"/>
        <end position="284"/>
    </location>
</feature>
<feature type="compositionally biased region" description="Low complexity" evidence="1">
    <location>
        <begin position="936"/>
        <end position="953"/>
    </location>
</feature>
<feature type="compositionally biased region" description="Polar residues" evidence="1">
    <location>
        <begin position="853"/>
        <end position="871"/>
    </location>
</feature>
<feature type="compositionally biased region" description="Basic and acidic residues" evidence="1">
    <location>
        <begin position="474"/>
        <end position="486"/>
    </location>
</feature>
<feature type="region of interest" description="Disordered" evidence="1">
    <location>
        <begin position="90"/>
        <end position="130"/>
    </location>
</feature>
<feature type="region of interest" description="Disordered" evidence="1">
    <location>
        <begin position="666"/>
        <end position="779"/>
    </location>
</feature>
<dbReference type="GeneID" id="19901206"/>
<feature type="region of interest" description="Disordered" evidence="1">
    <location>
        <begin position="1140"/>
        <end position="1240"/>
    </location>
</feature>
<dbReference type="HOGENOM" id="CLU_002672_1_0_1"/>
<feature type="compositionally biased region" description="Basic residues" evidence="1">
    <location>
        <begin position="1"/>
        <end position="12"/>
    </location>
</feature>
<feature type="compositionally biased region" description="Low complexity" evidence="1">
    <location>
        <begin position="235"/>
        <end position="263"/>
    </location>
</feature>
<feature type="compositionally biased region" description="Basic and acidic residues" evidence="1">
    <location>
        <begin position="51"/>
        <end position="66"/>
    </location>
</feature>
<feature type="compositionally biased region" description="Basic and acidic residues" evidence="1">
    <location>
        <begin position="205"/>
        <end position="220"/>
    </location>
</feature>
<sequence>MNRFLTRKKKDGRKGQGQAQPELDLTSALPSKDDFRTSLIMPNLSARFSMLREQDDPTSKLGKASDDSVLQPRRQSRLVEFGYAPTGLSDIAEDSSTKGSVRPPFASARQGSLDSYGTDEDAAAGGSIMNRARPGETNVLFGGRQKIYKIPVGASPPTNILGNVSTRAMGGRALYEDDVSVSAFQQLKREEREAAEAARNLQARSETKDQELEGSKEDNPSHASSLSECHQKRQTSSSTTSGQSLARSSSTAATSIASQEATTVPAPYSSVPSDPATAALDRSNTKARRLYEHGLDRDMHDQQHSALNRLNSIQGQRTMNRKPIPPHLGQVKSTSNLQDRFNRQPTAFRAGSPPPSAPLSNIATFGIAKESHSSSSSPSQSYPTSPPLSPLGPAPEADTLSAAIDPNDRGKATAMGAFNKPQAKFDEQQYLQRQLQMQQGRDTPPPLRKLSPRRKSPPPRKSPPRGKSPARPVQEIRADFERRRAEANAVGRSRTPSLSQKPAPTAFSVFHNAMSQLKTATLNGSNEKQEQDSPGPRQTFFASGAESDSEEENDQPAPEAWPLVGGTSPNYSPDVVAPSDPVPPPVADHPAFRSQESESQVNSMPKVDVLYPEQDSEQAGRKPSIVKSDATDVDSPTLGPTNGGLSGLVRQHLRNTSNQSSLYNVLPAPLTAADPNVLQPRDTNTRLRGPVDSETDTEAHSTYSRSNPFDLEDLDGSYGEAESFSSASPVDSAKEKKRPLNVQSKGAGSEQQATSTTSWEQELRKTHNRDGSTETQQEREAFAHELAMRQKAIQESLRNKVDNEVRSESPAPGVSSTLKAWGGLLKTKPSGDFVAARQTETPAKALKMLGLGSASTNTSSVSLVGLTGRSNSNEDPRLDEERNVQDPSKGPLARFRTRRVPQQSEQDAQRELEQQAQRGCSTERSSNPNGGSTPASSQGSLRNRSSSEVSSGRSRSRTGRYRDDLEKAMVEGTGSKSGSHPDISPVLPSAYASSPRMSHEAAIQHQHPGFSQRSRARSTSRPPAPSYFDPKSLHPGHSALYSPLVGSSATPSPGVSPRPSPGLYSSNATSIRPSPIPSPYSVNITPPISAASTPTASNFNAATIIPSHRVPTARKRSIQKSAISEPCFISSTSVVDTVDLPPGASLKNGQDDSPPVPPINPRRRRFGFGRSHAEPQDISPPRVSMGAARAFSSDAEDGKFNPKPKLRKSSSEGRNLRQQDVFAPSAPMPPRPAVADGAMF</sequence>
<organism evidence="2 3">
    <name type="scientific">Coniosporium apollinis (strain CBS 100218)</name>
    <name type="common">Rock-inhabiting black yeast</name>
    <dbReference type="NCBI Taxonomy" id="1168221"/>
    <lineage>
        <taxon>Eukaryota</taxon>
        <taxon>Fungi</taxon>
        <taxon>Dikarya</taxon>
        <taxon>Ascomycota</taxon>
        <taxon>Pezizomycotina</taxon>
        <taxon>Dothideomycetes</taxon>
        <taxon>Dothideomycetes incertae sedis</taxon>
        <taxon>Coniosporium</taxon>
    </lineage>
</organism>
<name>R7YRX0_CONA1</name>
<dbReference type="OMA" id="MGLFNKP"/>
<dbReference type="eggNOG" id="ENOG502RJH1">
    <property type="taxonomic scope" value="Eukaryota"/>
</dbReference>
<feature type="region of interest" description="Disordered" evidence="1">
    <location>
        <begin position="791"/>
        <end position="818"/>
    </location>
</feature>
<dbReference type="STRING" id="1168221.R7YRX0"/>
<evidence type="ECO:0000256" key="1">
    <source>
        <dbReference type="SAM" id="MobiDB-lite"/>
    </source>
</evidence>
<feature type="compositionally biased region" description="Polar residues" evidence="1">
    <location>
        <begin position="513"/>
        <end position="526"/>
    </location>
</feature>
<dbReference type="EMBL" id="JH767569">
    <property type="protein sequence ID" value="EON64662.1"/>
    <property type="molecule type" value="Genomic_DNA"/>
</dbReference>
<feature type="compositionally biased region" description="Basic and acidic residues" evidence="1">
    <location>
        <begin position="797"/>
        <end position="807"/>
    </location>
</feature>
<reference evidence="3" key="1">
    <citation type="submission" date="2012-06" db="EMBL/GenBank/DDBJ databases">
        <title>The genome sequence of Coniosporium apollinis CBS 100218.</title>
        <authorList>
            <consortium name="The Broad Institute Genome Sequencing Platform"/>
            <person name="Cuomo C."/>
            <person name="Gorbushina A."/>
            <person name="Noack S."/>
            <person name="Walker B."/>
            <person name="Young S.K."/>
            <person name="Zeng Q."/>
            <person name="Gargeya S."/>
            <person name="Fitzgerald M."/>
            <person name="Haas B."/>
            <person name="Abouelleil A."/>
            <person name="Alvarado L."/>
            <person name="Arachchi H.M."/>
            <person name="Berlin A.M."/>
            <person name="Chapman S.B."/>
            <person name="Goldberg J."/>
            <person name="Griggs A."/>
            <person name="Gujja S."/>
            <person name="Hansen M."/>
            <person name="Howarth C."/>
            <person name="Imamovic A."/>
            <person name="Larimer J."/>
            <person name="McCowan C."/>
            <person name="Montmayeur A."/>
            <person name="Murphy C."/>
            <person name="Neiman D."/>
            <person name="Pearson M."/>
            <person name="Priest M."/>
            <person name="Roberts A."/>
            <person name="Saif S."/>
            <person name="Shea T."/>
            <person name="Sisk P."/>
            <person name="Sykes S."/>
            <person name="Wortman J."/>
            <person name="Nusbaum C."/>
            <person name="Birren B."/>
        </authorList>
    </citation>
    <scope>NUCLEOTIDE SEQUENCE [LARGE SCALE GENOMIC DNA]</scope>
    <source>
        <strain evidence="3">CBS 100218</strain>
    </source>
</reference>
<evidence type="ECO:0000313" key="2">
    <source>
        <dbReference type="EMBL" id="EON64662.1"/>
    </source>
</evidence>
<gene>
    <name evidence="2" type="ORF">W97_03895</name>
</gene>
<feature type="region of interest" description="Disordered" evidence="1">
    <location>
        <begin position="1"/>
        <end position="34"/>
    </location>
</feature>
<feature type="region of interest" description="Disordered" evidence="1">
    <location>
        <begin position="368"/>
        <end position="646"/>
    </location>
</feature>
<accession>R7YRX0</accession>
<feature type="compositionally biased region" description="Basic residues" evidence="1">
    <location>
        <begin position="450"/>
        <end position="464"/>
    </location>
</feature>
<dbReference type="AlphaFoldDB" id="R7YRX0"/>
<dbReference type="RefSeq" id="XP_007779979.1">
    <property type="nucleotide sequence ID" value="XM_007781789.1"/>
</dbReference>
<feature type="compositionally biased region" description="Polar residues" evidence="1">
    <location>
        <begin position="741"/>
        <end position="760"/>
    </location>
</feature>
<proteinExistence type="predicted"/>
<feature type="region of interest" description="Disordered" evidence="1">
    <location>
        <begin position="850"/>
        <end position="1072"/>
    </location>
</feature>
<feature type="region of interest" description="Disordered" evidence="1">
    <location>
        <begin position="313"/>
        <end position="333"/>
    </location>
</feature>
<dbReference type="Proteomes" id="UP000016924">
    <property type="component" value="Unassembled WGS sequence"/>
</dbReference>
<protein>
    <submittedName>
        <fullName evidence="2">Uncharacterized protein</fullName>
    </submittedName>
</protein>
<feature type="compositionally biased region" description="Basic and acidic residues" evidence="1">
    <location>
        <begin position="761"/>
        <end position="779"/>
    </location>
</feature>
<feature type="compositionally biased region" description="Basic and acidic residues" evidence="1">
    <location>
        <begin position="872"/>
        <end position="884"/>
    </location>
</feature>
<feature type="region of interest" description="Disordered" evidence="1">
    <location>
        <begin position="51"/>
        <end position="73"/>
    </location>
</feature>
<feature type="compositionally biased region" description="Basic and acidic residues" evidence="1">
    <location>
        <begin position="960"/>
        <end position="969"/>
    </location>
</feature>